<dbReference type="SUPFAM" id="SSF51445">
    <property type="entry name" value="(Trans)glycosidases"/>
    <property type="match status" value="1"/>
</dbReference>
<dbReference type="PANTHER" id="PTHR10357">
    <property type="entry name" value="ALPHA-AMYLASE FAMILY MEMBER"/>
    <property type="match status" value="1"/>
</dbReference>
<name>A0A6J6DNP3_9ZZZZ</name>
<evidence type="ECO:0000313" key="2">
    <source>
        <dbReference type="EMBL" id="CAB4565840.1"/>
    </source>
</evidence>
<dbReference type="EMBL" id="CAEZTM010000012">
    <property type="protein sequence ID" value="CAB4565840.1"/>
    <property type="molecule type" value="Genomic_DNA"/>
</dbReference>
<dbReference type="Gene3D" id="3.20.20.80">
    <property type="entry name" value="Glycosidases"/>
    <property type="match status" value="1"/>
</dbReference>
<sequence length="458" mass="50707">MDFTLPAPTGIDAKRRATAPSWAKDLVIYELNPRAFTSPQGAGDGSGSGTFRSLAERLPYLADLGVNGVWMAGHHLSTHHFYGIWTVYAADRPDRIDPVLGSEDDLKALTAAARDHGIRIFLDVIAHGVVNSSSLITEHPEWFLGGTWGMTDYNYNDPGFREWWISLWERYALEFGIDGFRIDVNMVDPTIWDEIRERIERGGKKVVIFPEIERYHFSQQDLQNTPRDVYRIIHVDDLAGIPRGLSVGQASCHDYGWECLAGNHFYAKGSRAKIAHGSLLTPRIPLMFAGEEFNADPTPLPSLTQGLFGAGEQGGWLYGNQLDWSQLDKPEKQAMLHDVKTMLGIRKHYSHLLHGDSSLVTIASIPCGGESDYVPFALHTNGEEALVIVTNSHARDIEMRLALPFAALGFEGRTSLVLTDVVSGERFIATGDRVPLVVPIKADFTPGGGYRVLLVTPE</sequence>
<reference evidence="2" key="1">
    <citation type="submission" date="2020-05" db="EMBL/GenBank/DDBJ databases">
        <authorList>
            <person name="Chiriac C."/>
            <person name="Salcher M."/>
            <person name="Ghai R."/>
            <person name="Kavagutti S V."/>
        </authorList>
    </citation>
    <scope>NUCLEOTIDE SEQUENCE</scope>
</reference>
<dbReference type="InterPro" id="IPR017853">
    <property type="entry name" value="GH"/>
</dbReference>
<organism evidence="2">
    <name type="scientific">freshwater metagenome</name>
    <dbReference type="NCBI Taxonomy" id="449393"/>
    <lineage>
        <taxon>unclassified sequences</taxon>
        <taxon>metagenomes</taxon>
        <taxon>ecological metagenomes</taxon>
    </lineage>
</organism>
<dbReference type="GO" id="GO:0005975">
    <property type="term" value="P:carbohydrate metabolic process"/>
    <property type="evidence" value="ECO:0007669"/>
    <property type="project" value="InterPro"/>
</dbReference>
<gene>
    <name evidence="2" type="ORF">UFOPK1684_00417</name>
</gene>
<dbReference type="Pfam" id="PF00128">
    <property type="entry name" value="Alpha-amylase"/>
    <property type="match status" value="1"/>
</dbReference>
<accession>A0A6J6DNP3</accession>
<dbReference type="AlphaFoldDB" id="A0A6J6DNP3"/>
<evidence type="ECO:0000259" key="1">
    <source>
        <dbReference type="SMART" id="SM00642"/>
    </source>
</evidence>
<feature type="domain" description="Glycosyl hydrolase family 13 catalytic" evidence="1">
    <location>
        <begin position="30"/>
        <end position="328"/>
    </location>
</feature>
<dbReference type="InterPro" id="IPR006047">
    <property type="entry name" value="GH13_cat_dom"/>
</dbReference>
<proteinExistence type="predicted"/>
<dbReference type="SMART" id="SM00642">
    <property type="entry name" value="Aamy"/>
    <property type="match status" value="1"/>
</dbReference>
<protein>
    <submittedName>
        <fullName evidence="2">Unannotated protein</fullName>
    </submittedName>
</protein>